<protein>
    <submittedName>
        <fullName evidence="4">Metalloenzyme superfamily protein</fullName>
    </submittedName>
    <submittedName>
        <fullName evidence="3">Phosphopentomutase/2, 3-bisphosphoglycerate-independent phosphoglycerate mutase family metalloenzyme</fullName>
    </submittedName>
</protein>
<dbReference type="EMBL" id="PVUB01000001">
    <property type="protein sequence ID" value="PRZ28241.1"/>
    <property type="molecule type" value="Genomic_DNA"/>
</dbReference>
<dbReference type="Proteomes" id="UP000237771">
    <property type="component" value="Unassembled WGS sequence"/>
</dbReference>
<evidence type="ECO:0000313" key="3">
    <source>
        <dbReference type="EMBL" id="PRZ28241.1"/>
    </source>
</evidence>
<dbReference type="SUPFAM" id="SSF53649">
    <property type="entry name" value="Alkaline phosphatase-like"/>
    <property type="match status" value="1"/>
</dbReference>
<evidence type="ECO:0000313" key="5">
    <source>
        <dbReference type="Proteomes" id="UP000184384"/>
    </source>
</evidence>
<organism evidence="4 5">
    <name type="scientific">Flavobacterium granuli</name>
    <dbReference type="NCBI Taxonomy" id="280093"/>
    <lineage>
        <taxon>Bacteria</taxon>
        <taxon>Pseudomonadati</taxon>
        <taxon>Bacteroidota</taxon>
        <taxon>Flavobacteriia</taxon>
        <taxon>Flavobacteriales</taxon>
        <taxon>Flavobacteriaceae</taxon>
        <taxon>Flavobacterium</taxon>
    </lineage>
</organism>
<reference evidence="3 6" key="3">
    <citation type="submission" date="2018-03" db="EMBL/GenBank/DDBJ databases">
        <title>Genomic Encyclopedia of Archaeal and Bacterial Type Strains, Phase II (KMG-II): from individual species to whole genera.</title>
        <authorList>
            <person name="Goeker M."/>
        </authorList>
    </citation>
    <scope>NUCLEOTIDE SEQUENCE [LARGE SCALE GENOMIC DNA]</scope>
    <source>
        <strain evidence="3 6">DSM 17797</strain>
    </source>
</reference>
<dbReference type="EMBL" id="FQWO01000001">
    <property type="protein sequence ID" value="SHG35681.1"/>
    <property type="molecule type" value="Genomic_DNA"/>
</dbReference>
<keyword evidence="6" id="KW-1185">Reference proteome</keyword>
<keyword evidence="1" id="KW-0732">Signal</keyword>
<dbReference type="Proteomes" id="UP000184384">
    <property type="component" value="Unassembled WGS sequence"/>
</dbReference>
<dbReference type="InterPro" id="IPR006124">
    <property type="entry name" value="Metalloenzyme"/>
</dbReference>
<gene>
    <name evidence="3" type="ORF">BC624_101534</name>
    <name evidence="4" type="ORF">SAMN05443373_101534</name>
</gene>
<accession>A0A1M5J598</accession>
<reference evidence="4" key="2">
    <citation type="submission" date="2016-11" db="EMBL/GenBank/DDBJ databases">
        <authorList>
            <person name="Jaros S."/>
            <person name="Januszkiewicz K."/>
            <person name="Wedrychowicz H."/>
        </authorList>
    </citation>
    <scope>NUCLEOTIDE SEQUENCE [LARGE SCALE GENOMIC DNA]</scope>
    <source>
        <strain evidence="4">DSM 19729</strain>
    </source>
</reference>
<evidence type="ECO:0000313" key="6">
    <source>
        <dbReference type="Proteomes" id="UP000237771"/>
    </source>
</evidence>
<dbReference type="Gene3D" id="3.40.720.10">
    <property type="entry name" value="Alkaline Phosphatase, subunit A"/>
    <property type="match status" value="1"/>
</dbReference>
<dbReference type="OrthoDB" id="9791578at2"/>
<name>A0A1M5J598_9FLAO</name>
<evidence type="ECO:0000259" key="2">
    <source>
        <dbReference type="Pfam" id="PF01676"/>
    </source>
</evidence>
<sequence length="362" mass="41508">MKKILLLLLLLIFKGILSHAQQAENIIIITTDGLRWQELFEGMDAAIAKDRKFNQGDSTYIFKKFWSENVNERREKLMPFIWSEVASKGQLYGNRNFENKVNNANPHWFSYPGYSEIMTGYGDPAINSNEYEANPHVTLLEFLNQQPKLKGKVAAFGAWEAFDRILNEKRSGIPVVSAFDKVGGDNPTVQQKLINSMLADSYKPWRTDECFDVFTQYEAMEELKVNKPKVLYVAFGETDEWAHSGQYRSYLDAAHQVDAWVKQIWDFVQNDPKYKNKTALFFTTDHGRGDKIKEEWTDHGSDIQDASEIWLAAMGTGISAKGEIKTEGQLYQQQFAQTIAKLMGYTFKAEHPIAKEITEVLK</sequence>
<feature type="chain" id="PRO_5012657632" evidence="1">
    <location>
        <begin position="21"/>
        <end position="362"/>
    </location>
</feature>
<dbReference type="GO" id="GO:0003824">
    <property type="term" value="F:catalytic activity"/>
    <property type="evidence" value="ECO:0007669"/>
    <property type="project" value="InterPro"/>
</dbReference>
<dbReference type="RefSeq" id="WP_072939407.1">
    <property type="nucleotide sequence ID" value="NZ_FQWO01000001.1"/>
</dbReference>
<dbReference type="AlphaFoldDB" id="A0A1M5J598"/>
<reference evidence="5" key="1">
    <citation type="submission" date="2016-11" db="EMBL/GenBank/DDBJ databases">
        <authorList>
            <person name="Varghese N."/>
            <person name="Submissions S."/>
        </authorList>
    </citation>
    <scope>NUCLEOTIDE SEQUENCE [LARGE SCALE GENOMIC DNA]</scope>
    <source>
        <strain evidence="5">DSM 19729</strain>
    </source>
</reference>
<feature type="domain" description="Metalloenzyme" evidence="2">
    <location>
        <begin position="218"/>
        <end position="301"/>
    </location>
</feature>
<proteinExistence type="predicted"/>
<dbReference type="GO" id="GO:0046872">
    <property type="term" value="F:metal ion binding"/>
    <property type="evidence" value="ECO:0007669"/>
    <property type="project" value="InterPro"/>
</dbReference>
<evidence type="ECO:0000256" key="1">
    <source>
        <dbReference type="SAM" id="SignalP"/>
    </source>
</evidence>
<feature type="signal peptide" evidence="1">
    <location>
        <begin position="1"/>
        <end position="20"/>
    </location>
</feature>
<dbReference type="InterPro" id="IPR017850">
    <property type="entry name" value="Alkaline_phosphatase_core_sf"/>
</dbReference>
<evidence type="ECO:0000313" key="4">
    <source>
        <dbReference type="EMBL" id="SHG35681.1"/>
    </source>
</evidence>
<dbReference type="STRING" id="280093.SAMN05443373_101534"/>
<dbReference type="Pfam" id="PF01676">
    <property type="entry name" value="Metalloenzyme"/>
    <property type="match status" value="1"/>
</dbReference>